<dbReference type="InterPro" id="IPR039421">
    <property type="entry name" value="Type_1_exporter"/>
</dbReference>
<dbReference type="EMBL" id="FOBL01000034">
    <property type="protein sequence ID" value="SEM20211.1"/>
    <property type="molecule type" value="Genomic_DNA"/>
</dbReference>
<feature type="transmembrane region" description="Helical" evidence="7">
    <location>
        <begin position="62"/>
        <end position="83"/>
    </location>
</feature>
<reference evidence="10 11" key="1">
    <citation type="submission" date="2016-10" db="EMBL/GenBank/DDBJ databases">
        <authorList>
            <person name="de Groot N.N."/>
        </authorList>
    </citation>
    <scope>NUCLEOTIDE SEQUENCE [LARGE SCALE GENOMIC DNA]</scope>
    <source>
        <strain evidence="10 11">DSM 19182</strain>
    </source>
</reference>
<feature type="domain" description="ABC transporter" evidence="8">
    <location>
        <begin position="364"/>
        <end position="602"/>
    </location>
</feature>
<gene>
    <name evidence="9" type="ORF">APU01nite_20830</name>
    <name evidence="10" type="ORF">SAMN04488100_1342</name>
</gene>
<dbReference type="GO" id="GO:0005886">
    <property type="term" value="C:plasma membrane"/>
    <property type="evidence" value="ECO:0007669"/>
    <property type="project" value="UniProtKB-SubCell"/>
</dbReference>
<feature type="transmembrane region" description="Helical" evidence="7">
    <location>
        <begin position="21"/>
        <end position="42"/>
    </location>
</feature>
<dbReference type="SMART" id="SM00382">
    <property type="entry name" value="AAA"/>
    <property type="match status" value="1"/>
</dbReference>
<dbReference type="SUPFAM" id="SSF52540">
    <property type="entry name" value="P-loop containing nucleoside triphosphate hydrolases"/>
    <property type="match status" value="1"/>
</dbReference>
<dbReference type="GO" id="GO:0005524">
    <property type="term" value="F:ATP binding"/>
    <property type="evidence" value="ECO:0007669"/>
    <property type="project" value="UniProtKB-KW"/>
</dbReference>
<evidence type="ECO:0000256" key="7">
    <source>
        <dbReference type="SAM" id="Phobius"/>
    </source>
</evidence>
<dbReference type="PANTHER" id="PTHR24221">
    <property type="entry name" value="ATP-BINDING CASSETTE SUB-FAMILY B"/>
    <property type="match status" value="1"/>
</dbReference>
<feature type="transmembrane region" description="Helical" evidence="7">
    <location>
        <begin position="285"/>
        <end position="304"/>
    </location>
</feature>
<dbReference type="STRING" id="426703.SAMN04488100_1342"/>
<evidence type="ECO:0000313" key="10">
    <source>
        <dbReference type="EMBL" id="SEM20211.1"/>
    </source>
</evidence>
<organism evidence="10 11">
    <name type="scientific">Alkalibacterium putridalgicola</name>
    <dbReference type="NCBI Taxonomy" id="426703"/>
    <lineage>
        <taxon>Bacteria</taxon>
        <taxon>Bacillati</taxon>
        <taxon>Bacillota</taxon>
        <taxon>Bacilli</taxon>
        <taxon>Lactobacillales</taxon>
        <taxon>Carnobacteriaceae</taxon>
        <taxon>Alkalibacterium</taxon>
    </lineage>
</organism>
<dbReference type="PROSITE" id="PS50893">
    <property type="entry name" value="ABC_TRANSPORTER_2"/>
    <property type="match status" value="1"/>
</dbReference>
<proteinExistence type="predicted"/>
<reference evidence="9 12" key="2">
    <citation type="submission" date="2019-07" db="EMBL/GenBank/DDBJ databases">
        <title>Whole genome shotgun sequence of Alkalibacterium putridalgicola NBRC 103243.</title>
        <authorList>
            <person name="Hosoyama A."/>
            <person name="Uohara A."/>
            <person name="Ohji S."/>
            <person name="Ichikawa N."/>
        </authorList>
    </citation>
    <scope>NUCLEOTIDE SEQUENCE [LARGE SCALE GENOMIC DNA]</scope>
    <source>
        <strain evidence="9 12">NBRC 103243</strain>
    </source>
</reference>
<evidence type="ECO:0000256" key="2">
    <source>
        <dbReference type="ARBA" id="ARBA00022692"/>
    </source>
</evidence>
<dbReference type="AlphaFoldDB" id="A0A1H7WFE1"/>
<comment type="subcellular location">
    <subcellularLocation>
        <location evidence="1">Cell membrane</location>
        <topology evidence="1">Multi-pass membrane protein</topology>
    </subcellularLocation>
</comment>
<evidence type="ECO:0000256" key="1">
    <source>
        <dbReference type="ARBA" id="ARBA00004651"/>
    </source>
</evidence>
<feature type="transmembrane region" description="Helical" evidence="7">
    <location>
        <begin position="173"/>
        <end position="194"/>
    </location>
</feature>
<dbReference type="OrthoDB" id="9806127at2"/>
<sequence length="608" mass="69888">MGTVDTFKRAITDLFVMGKKYYALFFLQSLARYSLPFIGFIYMTRIVAALTNDNWSLLPQYIAQYLIILLFLQLISAFLQPLVNNESSLFTRIMFAMPNKKMLSMQYQYAESSEVREQLEMINRNMQSSQSSLPIIHVRIRNIIPKIITVIWGLILLFPLFSINRGQLPEEFWWLHPALILSGFIVLLAITISIQIKTSKISSKSFAEMMGKLKHFNAMFSYEDTILEDVQSGKEIRLYDLSKKMTSTIDSESIYVRQLITANYKRFRKIYLSTASLFQTMNYMIYAYIGILVLVGTLPVAMIIQLSGALSQMVSALPDFIQQTMMIFSSPEDLKEFYAFMDLPNEEVVGSLPVEKRLDNEYEFDIRNLSFAYPGSEELVLKNISETFEVGKKYAIVGENGSGKTTFIKLLTRLYEPTTGTIKMNKIDTKKYDLREYFNLFGVVFQDYHLVGFSLGQNISVTPTYDKDRVMMTLDKVGLGEFVRNLPKQLDTYLGTEFDDSGVNVSGGQEQKLAIARSLYKDAPVMILDEPTAALDPLTEFEIYQNFDNLVEDKTAFYISHRLSSSKFCDEILVFDKGEIIQRGTHQDLVKEEGKYQELWSAQAQYYQ</sequence>
<keyword evidence="3" id="KW-0547">Nucleotide-binding</keyword>
<dbReference type="Proteomes" id="UP000321425">
    <property type="component" value="Unassembled WGS sequence"/>
</dbReference>
<evidence type="ECO:0000256" key="4">
    <source>
        <dbReference type="ARBA" id="ARBA00022840"/>
    </source>
</evidence>
<dbReference type="GO" id="GO:0034040">
    <property type="term" value="F:ATPase-coupled lipid transmembrane transporter activity"/>
    <property type="evidence" value="ECO:0007669"/>
    <property type="project" value="TreeGrafter"/>
</dbReference>
<name>A0A1H7WFE1_9LACT</name>
<evidence type="ECO:0000256" key="3">
    <source>
        <dbReference type="ARBA" id="ARBA00022741"/>
    </source>
</evidence>
<keyword evidence="4 10" id="KW-0067">ATP-binding</keyword>
<protein>
    <submittedName>
        <fullName evidence="9">ABC transporter ATP-binding protein</fullName>
    </submittedName>
    <submittedName>
        <fullName evidence="10">ATP-binding cassette, subfamily B</fullName>
    </submittedName>
</protein>
<dbReference type="InterPro" id="IPR027417">
    <property type="entry name" value="P-loop_NTPase"/>
</dbReference>
<evidence type="ECO:0000313" key="11">
    <source>
        <dbReference type="Proteomes" id="UP000198548"/>
    </source>
</evidence>
<dbReference type="PANTHER" id="PTHR24221:SF646">
    <property type="entry name" value="HAEMOLYSIN SECRETION ATP-BINDING PROTEIN"/>
    <property type="match status" value="1"/>
</dbReference>
<dbReference type="GO" id="GO:0016887">
    <property type="term" value="F:ATP hydrolysis activity"/>
    <property type="evidence" value="ECO:0007669"/>
    <property type="project" value="InterPro"/>
</dbReference>
<evidence type="ECO:0000256" key="5">
    <source>
        <dbReference type="ARBA" id="ARBA00022989"/>
    </source>
</evidence>
<keyword evidence="12" id="KW-1185">Reference proteome</keyword>
<keyword evidence="5 7" id="KW-1133">Transmembrane helix</keyword>
<dbReference type="InterPro" id="IPR036640">
    <property type="entry name" value="ABC1_TM_sf"/>
</dbReference>
<dbReference type="EMBL" id="BJUX01000030">
    <property type="protein sequence ID" value="GEK90044.1"/>
    <property type="molecule type" value="Genomic_DNA"/>
</dbReference>
<dbReference type="Proteomes" id="UP000198548">
    <property type="component" value="Unassembled WGS sequence"/>
</dbReference>
<accession>A0A1H7WFE1</accession>
<dbReference type="InterPro" id="IPR003593">
    <property type="entry name" value="AAA+_ATPase"/>
</dbReference>
<dbReference type="Gene3D" id="1.20.1560.10">
    <property type="entry name" value="ABC transporter type 1, transmembrane domain"/>
    <property type="match status" value="1"/>
</dbReference>
<evidence type="ECO:0000313" key="9">
    <source>
        <dbReference type="EMBL" id="GEK90044.1"/>
    </source>
</evidence>
<feature type="transmembrane region" description="Helical" evidence="7">
    <location>
        <begin position="143"/>
        <end position="161"/>
    </location>
</feature>
<evidence type="ECO:0000256" key="6">
    <source>
        <dbReference type="ARBA" id="ARBA00023136"/>
    </source>
</evidence>
<dbReference type="Gene3D" id="3.40.50.300">
    <property type="entry name" value="P-loop containing nucleotide triphosphate hydrolases"/>
    <property type="match status" value="1"/>
</dbReference>
<dbReference type="InterPro" id="IPR003439">
    <property type="entry name" value="ABC_transporter-like_ATP-bd"/>
</dbReference>
<keyword evidence="6 7" id="KW-0472">Membrane</keyword>
<evidence type="ECO:0000259" key="8">
    <source>
        <dbReference type="PROSITE" id="PS50893"/>
    </source>
</evidence>
<evidence type="ECO:0000313" key="12">
    <source>
        <dbReference type="Proteomes" id="UP000321425"/>
    </source>
</evidence>
<dbReference type="Pfam" id="PF00005">
    <property type="entry name" value="ABC_tran"/>
    <property type="match status" value="1"/>
</dbReference>
<keyword evidence="2 7" id="KW-0812">Transmembrane</keyword>
<dbReference type="SUPFAM" id="SSF90123">
    <property type="entry name" value="ABC transporter transmembrane region"/>
    <property type="match status" value="1"/>
</dbReference>